<proteinExistence type="predicted"/>
<name>A0A084WJT2_ANOSI</name>
<organism evidence="2">
    <name type="scientific">Anopheles sinensis</name>
    <name type="common">Mosquito</name>
    <dbReference type="NCBI Taxonomy" id="74873"/>
    <lineage>
        <taxon>Eukaryota</taxon>
        <taxon>Metazoa</taxon>
        <taxon>Ecdysozoa</taxon>
        <taxon>Arthropoda</taxon>
        <taxon>Hexapoda</taxon>
        <taxon>Insecta</taxon>
        <taxon>Pterygota</taxon>
        <taxon>Neoptera</taxon>
        <taxon>Endopterygota</taxon>
        <taxon>Diptera</taxon>
        <taxon>Nematocera</taxon>
        <taxon>Culicoidea</taxon>
        <taxon>Culicidae</taxon>
        <taxon>Anophelinae</taxon>
        <taxon>Anopheles</taxon>
    </lineage>
</organism>
<gene>
    <name evidence="2" type="ORF">ZHAS_00018511</name>
</gene>
<dbReference type="Proteomes" id="UP000030765">
    <property type="component" value="Unassembled WGS sequence"/>
</dbReference>
<dbReference type="EMBL" id="KE525348">
    <property type="protein sequence ID" value="KFB50476.1"/>
    <property type="molecule type" value="Genomic_DNA"/>
</dbReference>
<accession>A0A084WJT2</accession>
<evidence type="ECO:0000256" key="1">
    <source>
        <dbReference type="SAM" id="MobiDB-lite"/>
    </source>
</evidence>
<evidence type="ECO:0000313" key="4">
    <source>
        <dbReference type="Proteomes" id="UP000030765"/>
    </source>
</evidence>
<reference evidence="3" key="2">
    <citation type="submission" date="2020-05" db="UniProtKB">
        <authorList>
            <consortium name="EnsemblMetazoa"/>
        </authorList>
    </citation>
    <scope>IDENTIFICATION</scope>
</reference>
<feature type="region of interest" description="Disordered" evidence="1">
    <location>
        <begin position="1"/>
        <end position="61"/>
    </location>
</feature>
<evidence type="ECO:0000313" key="2">
    <source>
        <dbReference type="EMBL" id="KFB50476.1"/>
    </source>
</evidence>
<protein>
    <submittedName>
        <fullName evidence="2 3">Uncharacterized protein</fullName>
    </submittedName>
</protein>
<dbReference type="VEuPathDB" id="VectorBase:ASIC018511"/>
<evidence type="ECO:0000313" key="3">
    <source>
        <dbReference type="EnsemblMetazoa" id="ASIC018511-PA"/>
    </source>
</evidence>
<dbReference type="EMBL" id="ATLV01024065">
    <property type="status" value="NOT_ANNOTATED_CDS"/>
    <property type="molecule type" value="Genomic_DNA"/>
</dbReference>
<sequence>MVQVPLGRYTQPDNARDSQRPDTATLHHQKKARKTAACPNNNNNNNDGTGRKLRSTLAKSE</sequence>
<dbReference type="EnsemblMetazoa" id="ASIC018511-RA">
    <property type="protein sequence ID" value="ASIC018511-PA"/>
    <property type="gene ID" value="ASIC018511"/>
</dbReference>
<reference evidence="2 4" key="1">
    <citation type="journal article" date="2014" name="BMC Genomics">
        <title>Genome sequence of Anopheles sinensis provides insight into genetics basis of mosquito competence for malaria parasites.</title>
        <authorList>
            <person name="Zhou D."/>
            <person name="Zhang D."/>
            <person name="Ding G."/>
            <person name="Shi L."/>
            <person name="Hou Q."/>
            <person name="Ye Y."/>
            <person name="Xu Y."/>
            <person name="Zhou H."/>
            <person name="Xiong C."/>
            <person name="Li S."/>
            <person name="Yu J."/>
            <person name="Hong S."/>
            <person name="Yu X."/>
            <person name="Zou P."/>
            <person name="Chen C."/>
            <person name="Chang X."/>
            <person name="Wang W."/>
            <person name="Lv Y."/>
            <person name="Sun Y."/>
            <person name="Ma L."/>
            <person name="Shen B."/>
            <person name="Zhu C."/>
        </authorList>
    </citation>
    <scope>NUCLEOTIDE SEQUENCE [LARGE SCALE GENOMIC DNA]</scope>
</reference>
<dbReference type="AlphaFoldDB" id="A0A084WJT2"/>
<keyword evidence="4" id="KW-1185">Reference proteome</keyword>